<keyword evidence="3 7" id="KW-0863">Zinc-finger</keyword>
<feature type="compositionally biased region" description="Polar residues" evidence="8">
    <location>
        <begin position="761"/>
        <end position="771"/>
    </location>
</feature>
<feature type="region of interest" description="Disordered" evidence="8">
    <location>
        <begin position="752"/>
        <end position="771"/>
    </location>
</feature>
<dbReference type="CDD" id="cd09577">
    <property type="entry name" value="SAM_Ph1_2_3"/>
    <property type="match status" value="1"/>
</dbReference>
<feature type="region of interest" description="Disordered" evidence="8">
    <location>
        <begin position="281"/>
        <end position="374"/>
    </location>
</feature>
<feature type="compositionally biased region" description="Basic and acidic residues" evidence="8">
    <location>
        <begin position="612"/>
        <end position="629"/>
    </location>
</feature>
<feature type="compositionally biased region" description="Low complexity" evidence="8">
    <location>
        <begin position="289"/>
        <end position="312"/>
    </location>
</feature>
<feature type="compositionally biased region" description="Basic and acidic residues" evidence="8">
    <location>
        <begin position="518"/>
        <end position="605"/>
    </location>
</feature>
<feature type="region of interest" description="Disordered" evidence="8">
    <location>
        <begin position="118"/>
        <end position="151"/>
    </location>
</feature>
<sequence>MLMTQISQLGSAQMLGLLRRRRRSKEGWGLYGQDATAHTQLICLRSSCTVRGAVSPFFLLYVLCERHSSTLLYSLSIPPIWRTDWPIAPDSLASLSGLPPHRPPAACGILEGWRQTRPWRHAQRAEQRQRERERRPERDPPGAPAPCPPIVIHKPAPFPFTPPLLTPSPTVSAITSLPPSSVTHGNMSSAPGTSSFLTNGNARPVSTPTSPPITPFHTPASRQIPFPRPLATPTLVQAYQSTSSVRQRVSQQALLLGRSSCSSRDQMLLRTQMLQSLTLRPSAPGTLTIPPSLRLKPPSSSSSPSPISCPRTPLFPPLRPRPQPSAMATDRQTTPTRHLSVPPPTLYSSVRSVPLRPRLHSPNGHRVAPPRHSPALQPIAVATARQALPSRQWTRPASSLSSQTPPIQTTPAQSQVSSGSRPLPLGSTSCFDQLPPASRQLQIIALSAGSTHRLSSQLQPAANTHTPASVQSKHLVLESPPPQLDAQPQRTSDHASPSPTSSIHKPNSPLPYPRYQARHIEPEGEVGRQGVREERERVGGEEEEQRDRERVGGEERGIVEKRGERVREKEDQRDRERVEEEKGGTGGEEKWMERVKVFETLREMTEVEEGEERERMEVEEGEERERMEVEEGEGEERERMEVEEGERGQKDAMKGEEEGTTIDQASLIDPHLNADPATQNYTHPPSEPPINLQRPSDRPIEQSPHLPHVDQEDLCENMFNQSDNQSVLSSLSSQSPPASPFLTLSSDLPPPLLPVSPSHPETLSLSESRPETFTLSERKPWSQRVWPEGGRRVLTHLVEGFIIQEGLQAFPVNRSSLLLGGQEGVSQNGKIEGAELLPLTDTPEPPEHSSESEQERVAKDDPLTGPRERQRGVLQCESCGKRGHAHSFHRSKRYCSTSCARRYDVGLSKRLRALSAGSQPEGRRSEINKVESVPGKPLLLRLPREIWSARSHDNEEEEGHAVPMMTRLTRRAARRARRASEPAMTPSNPTVTSSDPTPAQWSVEQVWEFIHTLPGCVEVAEAFRVQEIDGQALLLLTEDHLMTSMNIKLGPALKICAHINTLRHR</sequence>
<keyword evidence="6" id="KW-0539">Nucleus</keyword>
<dbReference type="PROSITE" id="PS50105">
    <property type="entry name" value="SAM_DOMAIN"/>
    <property type="match status" value="1"/>
</dbReference>
<gene>
    <name evidence="11" type="ORF">J4Q44_G00296100</name>
</gene>
<feature type="compositionally biased region" description="Basic and acidic residues" evidence="8">
    <location>
        <begin position="636"/>
        <end position="657"/>
    </location>
</feature>
<evidence type="ECO:0000313" key="11">
    <source>
        <dbReference type="EMBL" id="KAK6299577.1"/>
    </source>
</evidence>
<dbReference type="InterPro" id="IPR012313">
    <property type="entry name" value="Znf_FCS"/>
</dbReference>
<feature type="compositionally biased region" description="Polar residues" evidence="8">
    <location>
        <begin position="182"/>
        <end position="201"/>
    </location>
</feature>
<comment type="subcellular location">
    <subcellularLocation>
        <location evidence="1">Nucleus</location>
    </subcellularLocation>
</comment>
<feature type="region of interest" description="Disordered" evidence="8">
    <location>
        <begin position="386"/>
        <end position="432"/>
    </location>
</feature>
<dbReference type="InterPro" id="IPR001660">
    <property type="entry name" value="SAM"/>
</dbReference>
<feature type="compositionally biased region" description="Pro residues" evidence="8">
    <location>
        <begin position="313"/>
        <end position="323"/>
    </location>
</feature>
<dbReference type="InterPro" id="IPR050548">
    <property type="entry name" value="PcG_chromatin_remod_factors"/>
</dbReference>
<feature type="compositionally biased region" description="Polar residues" evidence="8">
    <location>
        <begin position="389"/>
        <end position="431"/>
    </location>
</feature>
<feature type="compositionally biased region" description="Polar residues" evidence="8">
    <location>
        <begin position="486"/>
        <end position="505"/>
    </location>
</feature>
<keyword evidence="2" id="KW-0479">Metal-binding</keyword>
<evidence type="ECO:0000259" key="9">
    <source>
        <dbReference type="PROSITE" id="PS50105"/>
    </source>
</evidence>
<feature type="domain" description="FCS-type" evidence="10">
    <location>
        <begin position="867"/>
        <end position="901"/>
    </location>
</feature>
<evidence type="ECO:0000313" key="12">
    <source>
        <dbReference type="Proteomes" id="UP001356427"/>
    </source>
</evidence>
<feature type="region of interest" description="Disordered" evidence="8">
    <location>
        <begin position="837"/>
        <end position="869"/>
    </location>
</feature>
<dbReference type="Gene3D" id="3.30.60.160">
    <property type="match status" value="1"/>
</dbReference>
<name>A0AAN8KY00_9TELE</name>
<evidence type="ECO:0000256" key="6">
    <source>
        <dbReference type="ARBA" id="ARBA00023242"/>
    </source>
</evidence>
<dbReference type="GO" id="GO:0042393">
    <property type="term" value="F:histone binding"/>
    <property type="evidence" value="ECO:0007669"/>
    <property type="project" value="TreeGrafter"/>
</dbReference>
<dbReference type="GO" id="GO:0045892">
    <property type="term" value="P:negative regulation of DNA-templated transcription"/>
    <property type="evidence" value="ECO:0007669"/>
    <property type="project" value="TreeGrafter"/>
</dbReference>
<dbReference type="GO" id="GO:0003682">
    <property type="term" value="F:chromatin binding"/>
    <property type="evidence" value="ECO:0007669"/>
    <property type="project" value="TreeGrafter"/>
</dbReference>
<comment type="caution">
    <text evidence="11">The sequence shown here is derived from an EMBL/GenBank/DDBJ whole genome shotgun (WGS) entry which is preliminary data.</text>
</comment>
<dbReference type="Proteomes" id="UP001356427">
    <property type="component" value="Unassembled WGS sequence"/>
</dbReference>
<evidence type="ECO:0000256" key="2">
    <source>
        <dbReference type="ARBA" id="ARBA00022723"/>
    </source>
</evidence>
<dbReference type="GO" id="GO:0003677">
    <property type="term" value="F:DNA binding"/>
    <property type="evidence" value="ECO:0007669"/>
    <property type="project" value="UniProtKB-KW"/>
</dbReference>
<keyword evidence="5" id="KW-0238">DNA-binding</keyword>
<feature type="compositionally biased region" description="Basic and acidic residues" evidence="8">
    <location>
        <begin position="845"/>
        <end position="869"/>
    </location>
</feature>
<evidence type="ECO:0000256" key="3">
    <source>
        <dbReference type="ARBA" id="ARBA00022771"/>
    </source>
</evidence>
<dbReference type="SUPFAM" id="SSF47769">
    <property type="entry name" value="SAM/Pointed domain"/>
    <property type="match status" value="1"/>
</dbReference>
<organism evidence="11 12">
    <name type="scientific">Coregonus suidteri</name>
    <dbReference type="NCBI Taxonomy" id="861788"/>
    <lineage>
        <taxon>Eukaryota</taxon>
        <taxon>Metazoa</taxon>
        <taxon>Chordata</taxon>
        <taxon>Craniata</taxon>
        <taxon>Vertebrata</taxon>
        <taxon>Euteleostomi</taxon>
        <taxon>Actinopterygii</taxon>
        <taxon>Neopterygii</taxon>
        <taxon>Teleostei</taxon>
        <taxon>Protacanthopterygii</taxon>
        <taxon>Salmoniformes</taxon>
        <taxon>Salmonidae</taxon>
        <taxon>Coregoninae</taxon>
        <taxon>Coregonus</taxon>
    </lineage>
</organism>
<dbReference type="GO" id="GO:0008270">
    <property type="term" value="F:zinc ion binding"/>
    <property type="evidence" value="ECO:0007669"/>
    <property type="project" value="UniProtKB-KW"/>
</dbReference>
<accession>A0AAN8KY00</accession>
<dbReference type="InterPro" id="IPR038603">
    <property type="entry name" value="Znf_FCS_sf"/>
</dbReference>
<feature type="compositionally biased region" description="Polar residues" evidence="8">
    <location>
        <begin position="455"/>
        <end position="472"/>
    </location>
</feature>
<feature type="region of interest" description="Disordered" evidence="8">
    <location>
        <begin position="976"/>
        <end position="997"/>
    </location>
</feature>
<feature type="domain" description="SAM" evidence="9">
    <location>
        <begin position="1001"/>
        <end position="1065"/>
    </location>
</feature>
<evidence type="ECO:0000259" key="10">
    <source>
        <dbReference type="PROSITE" id="PS51024"/>
    </source>
</evidence>
<dbReference type="PANTHER" id="PTHR12247">
    <property type="entry name" value="POLYCOMB GROUP PROTEIN"/>
    <property type="match status" value="1"/>
</dbReference>
<evidence type="ECO:0000256" key="5">
    <source>
        <dbReference type="ARBA" id="ARBA00023125"/>
    </source>
</evidence>
<feature type="region of interest" description="Disordered" evidence="8">
    <location>
        <begin position="455"/>
        <end position="474"/>
    </location>
</feature>
<dbReference type="Pfam" id="PF21319">
    <property type="entry name" value="zf-FCS_1"/>
    <property type="match status" value="1"/>
</dbReference>
<feature type="compositionally biased region" description="Basic and acidic residues" evidence="8">
    <location>
        <begin position="123"/>
        <end position="140"/>
    </location>
</feature>
<feature type="compositionally biased region" description="Polar residues" evidence="8">
    <location>
        <begin position="985"/>
        <end position="997"/>
    </location>
</feature>
<feature type="region of interest" description="Disordered" evidence="8">
    <location>
        <begin position="182"/>
        <end position="211"/>
    </location>
</feature>
<evidence type="ECO:0000256" key="4">
    <source>
        <dbReference type="ARBA" id="ARBA00022833"/>
    </source>
</evidence>
<dbReference type="PANTHER" id="PTHR12247:SF138">
    <property type="entry name" value="POLYHOMEOTIC DISTAL, ISOFORM A-RELATED"/>
    <property type="match status" value="1"/>
</dbReference>
<feature type="region of interest" description="Disordered" evidence="8">
    <location>
        <begin position="479"/>
        <end position="706"/>
    </location>
</feature>
<evidence type="ECO:0000256" key="8">
    <source>
        <dbReference type="SAM" id="MobiDB-lite"/>
    </source>
</evidence>
<dbReference type="Gene3D" id="1.10.150.50">
    <property type="entry name" value="Transcription Factor, Ets-1"/>
    <property type="match status" value="1"/>
</dbReference>
<dbReference type="GO" id="GO:0035102">
    <property type="term" value="C:PRC1 complex"/>
    <property type="evidence" value="ECO:0007669"/>
    <property type="project" value="TreeGrafter"/>
</dbReference>
<evidence type="ECO:0000256" key="7">
    <source>
        <dbReference type="PROSITE-ProRule" id="PRU00367"/>
    </source>
</evidence>
<evidence type="ECO:0000256" key="1">
    <source>
        <dbReference type="ARBA" id="ARBA00004123"/>
    </source>
</evidence>
<dbReference type="AlphaFoldDB" id="A0AAN8KY00"/>
<dbReference type="Pfam" id="PF00536">
    <property type="entry name" value="SAM_1"/>
    <property type="match status" value="1"/>
</dbReference>
<dbReference type="EMBL" id="JAGTTL010000028">
    <property type="protein sequence ID" value="KAK6299577.1"/>
    <property type="molecule type" value="Genomic_DNA"/>
</dbReference>
<protein>
    <recommendedName>
        <fullName evidence="13">Polyhomeotic-like protein 3</fullName>
    </recommendedName>
</protein>
<feature type="region of interest" description="Disordered" evidence="8">
    <location>
        <begin position="725"/>
        <end position="745"/>
    </location>
</feature>
<reference evidence="11 12" key="1">
    <citation type="submission" date="2021-04" db="EMBL/GenBank/DDBJ databases">
        <authorList>
            <person name="De Guttry C."/>
            <person name="Zahm M."/>
            <person name="Klopp C."/>
            <person name="Cabau C."/>
            <person name="Louis A."/>
            <person name="Berthelot C."/>
            <person name="Parey E."/>
            <person name="Roest Crollius H."/>
            <person name="Montfort J."/>
            <person name="Robinson-Rechavi M."/>
            <person name="Bucao C."/>
            <person name="Bouchez O."/>
            <person name="Gislard M."/>
            <person name="Lluch J."/>
            <person name="Milhes M."/>
            <person name="Lampietro C."/>
            <person name="Lopez Roques C."/>
            <person name="Donnadieu C."/>
            <person name="Braasch I."/>
            <person name="Desvignes T."/>
            <person name="Postlethwait J."/>
            <person name="Bobe J."/>
            <person name="Wedekind C."/>
            <person name="Guiguen Y."/>
        </authorList>
    </citation>
    <scope>NUCLEOTIDE SEQUENCE [LARGE SCALE GENOMIC DNA]</scope>
    <source>
        <strain evidence="11">Cs_M1</strain>
        <tissue evidence="11">Blood</tissue>
    </source>
</reference>
<dbReference type="SMART" id="SM00454">
    <property type="entry name" value="SAM"/>
    <property type="match status" value="1"/>
</dbReference>
<dbReference type="InterPro" id="IPR013761">
    <property type="entry name" value="SAM/pointed_sf"/>
</dbReference>
<evidence type="ECO:0008006" key="13">
    <source>
        <dbReference type="Google" id="ProtNLM"/>
    </source>
</evidence>
<keyword evidence="12" id="KW-1185">Reference proteome</keyword>
<keyword evidence="4" id="KW-0862">Zinc</keyword>
<dbReference type="PROSITE" id="PS51024">
    <property type="entry name" value="ZF_FCS"/>
    <property type="match status" value="1"/>
</dbReference>
<proteinExistence type="predicted"/>